<gene>
    <name evidence="9" type="ORF">AM231_18130</name>
</gene>
<reference evidence="10" key="1">
    <citation type="submission" date="2015-08" db="EMBL/GenBank/DDBJ databases">
        <title>Genome sequencing project for genomic taxonomy and phylogenomics of Bacillus-like bacteria.</title>
        <authorList>
            <person name="Liu B."/>
            <person name="Wang J."/>
            <person name="Zhu Y."/>
            <person name="Liu G."/>
            <person name="Chen Q."/>
            <person name="Chen Z."/>
            <person name="Lan J."/>
            <person name="Che J."/>
            <person name="Ge C."/>
            <person name="Shi H."/>
            <person name="Pan Z."/>
            <person name="Liu X."/>
        </authorList>
    </citation>
    <scope>NUCLEOTIDE SEQUENCE [LARGE SCALE GENOMIC DNA]</scope>
    <source>
        <strain evidence="10">FJAT-22460</strain>
    </source>
</reference>
<dbReference type="GO" id="GO:0009847">
    <property type="term" value="P:spore germination"/>
    <property type="evidence" value="ECO:0007669"/>
    <property type="project" value="InterPro"/>
</dbReference>
<comment type="similarity">
    <text evidence="2">Belongs to the amino acid-polyamine-organocation (APC) superfamily. Spore germination protein (SGP) (TC 2.A.3.9) family.</text>
</comment>
<dbReference type="InterPro" id="IPR004761">
    <property type="entry name" value="Spore_GerAB"/>
</dbReference>
<evidence type="ECO:0000256" key="2">
    <source>
        <dbReference type="ARBA" id="ARBA00007998"/>
    </source>
</evidence>
<dbReference type="RefSeq" id="WP_054403918.1">
    <property type="nucleotide sequence ID" value="NZ_LIUT01000003.1"/>
</dbReference>
<feature type="transmembrane region" description="Helical" evidence="8">
    <location>
        <begin position="213"/>
        <end position="234"/>
    </location>
</feature>
<feature type="transmembrane region" description="Helical" evidence="8">
    <location>
        <begin position="143"/>
        <end position="160"/>
    </location>
</feature>
<dbReference type="EMBL" id="LIUT01000003">
    <property type="protein sequence ID" value="KOR82262.1"/>
    <property type="molecule type" value="Genomic_DNA"/>
</dbReference>
<evidence type="ECO:0000256" key="1">
    <source>
        <dbReference type="ARBA" id="ARBA00004141"/>
    </source>
</evidence>
<evidence type="ECO:0000256" key="8">
    <source>
        <dbReference type="SAM" id="Phobius"/>
    </source>
</evidence>
<dbReference type="PANTHER" id="PTHR34975:SF2">
    <property type="entry name" value="SPORE GERMINATION PROTEIN A2"/>
    <property type="match status" value="1"/>
</dbReference>
<keyword evidence="7 8" id="KW-0472">Membrane</keyword>
<keyword evidence="5 8" id="KW-0812">Transmembrane</keyword>
<evidence type="ECO:0000256" key="5">
    <source>
        <dbReference type="ARBA" id="ARBA00022692"/>
    </source>
</evidence>
<dbReference type="Pfam" id="PF03845">
    <property type="entry name" value="Spore_permease"/>
    <property type="match status" value="1"/>
</dbReference>
<evidence type="ECO:0000256" key="6">
    <source>
        <dbReference type="ARBA" id="ARBA00022989"/>
    </source>
</evidence>
<comment type="subcellular location">
    <subcellularLocation>
        <location evidence="1">Membrane</location>
        <topology evidence="1">Multi-pass membrane protein</topology>
    </subcellularLocation>
</comment>
<feature type="transmembrane region" description="Helical" evidence="8">
    <location>
        <begin position="12"/>
        <end position="29"/>
    </location>
</feature>
<feature type="transmembrane region" description="Helical" evidence="8">
    <location>
        <begin position="300"/>
        <end position="318"/>
    </location>
</feature>
<accession>A0A0M1NJG2</accession>
<dbReference type="Proteomes" id="UP000036932">
    <property type="component" value="Unassembled WGS sequence"/>
</dbReference>
<comment type="caution">
    <text evidence="9">The sequence shown here is derived from an EMBL/GenBank/DDBJ whole genome shotgun (WGS) entry which is preliminary data.</text>
</comment>
<evidence type="ECO:0000313" key="10">
    <source>
        <dbReference type="Proteomes" id="UP000036932"/>
    </source>
</evidence>
<name>A0A0M1NJG2_9BACL</name>
<evidence type="ECO:0000256" key="4">
    <source>
        <dbReference type="ARBA" id="ARBA00022544"/>
    </source>
</evidence>
<feature type="transmembrane region" description="Helical" evidence="8">
    <location>
        <begin position="330"/>
        <end position="353"/>
    </location>
</feature>
<keyword evidence="4" id="KW-0309">Germination</keyword>
<evidence type="ECO:0000256" key="7">
    <source>
        <dbReference type="ARBA" id="ARBA00023136"/>
    </source>
</evidence>
<feature type="transmembrane region" description="Helical" evidence="8">
    <location>
        <begin position="35"/>
        <end position="55"/>
    </location>
</feature>
<proteinExistence type="inferred from homology"/>
<dbReference type="GO" id="GO:0016020">
    <property type="term" value="C:membrane"/>
    <property type="evidence" value="ECO:0007669"/>
    <property type="project" value="UniProtKB-SubCell"/>
</dbReference>
<dbReference type="AlphaFoldDB" id="A0A0M1NJG2"/>
<dbReference type="PANTHER" id="PTHR34975">
    <property type="entry name" value="SPORE GERMINATION PROTEIN A2"/>
    <property type="match status" value="1"/>
</dbReference>
<evidence type="ECO:0000256" key="3">
    <source>
        <dbReference type="ARBA" id="ARBA00022448"/>
    </source>
</evidence>
<feature type="transmembrane region" description="Helical" evidence="8">
    <location>
        <begin position="180"/>
        <end position="201"/>
    </location>
</feature>
<evidence type="ECO:0000313" key="9">
    <source>
        <dbReference type="EMBL" id="KOR82262.1"/>
    </source>
</evidence>
<sequence length="367" mass="42389">MRNTPWQLFRFGFIYLNAIPTGFLVSPLLHNSAYLGWLAILGGYAMSLFFLWFTVRLGLWDPQRPWVDFGDKLVTKWIHFPIVALILFWSINYAAMDIESFTLFFSTNYMRESPQWMVILVVGFVIIITARWGLETMIYISDGLFIVIVVTIVAINVFFFQDAHSEMMIAFIRHRNYDSVIKDSLFCLTFFAEWIVFLFLAPYLKFDRRSFRNLAAAGILVVLASLFQWATAILNFGPYLGREMQYPLIELMRSASGILGNSDPLVIGLWSSSLFLHSAFLIQVGVRCLATLLKLKDMDGPLIVILGGTAIVLAYQYAQDPIQFLESFNSFGMAMFFLLMEFIPIFYWIAAMFRKRKRRRKPQPNSS</sequence>
<feature type="transmembrane region" description="Helical" evidence="8">
    <location>
        <begin position="116"/>
        <end position="134"/>
    </location>
</feature>
<dbReference type="PATRIC" id="fig|1705565.3.peg.5569"/>
<keyword evidence="3" id="KW-0813">Transport</keyword>
<feature type="transmembrane region" description="Helical" evidence="8">
    <location>
        <begin position="76"/>
        <end position="96"/>
    </location>
</feature>
<protein>
    <submittedName>
        <fullName evidence="9">Spore gernimation protein</fullName>
    </submittedName>
</protein>
<keyword evidence="10" id="KW-1185">Reference proteome</keyword>
<organism evidence="9 10">
    <name type="scientific">Paenibacillus solani</name>
    <dbReference type="NCBI Taxonomy" id="1705565"/>
    <lineage>
        <taxon>Bacteria</taxon>
        <taxon>Bacillati</taxon>
        <taxon>Bacillota</taxon>
        <taxon>Bacilli</taxon>
        <taxon>Bacillales</taxon>
        <taxon>Paenibacillaceae</taxon>
        <taxon>Paenibacillus</taxon>
    </lineage>
</organism>
<keyword evidence="6 8" id="KW-1133">Transmembrane helix</keyword>
<dbReference type="OrthoDB" id="2663238at2"/>